<sequence length="140" mass="16452">MRRIILVSLFLSAFSMKIFGQGYGEKYSLEERAQMQTEWMKENLQLNDSQLLKIEALNLEYALKMEKIKGLDGNLSKLKAARKTSDEKDTKLKQLLNSEQFEFYQDKRKELRKKGMEMAKEQKKQGGLYHLTSNLKTYKS</sequence>
<dbReference type="Proteomes" id="UP000886047">
    <property type="component" value="Unassembled WGS sequence"/>
</dbReference>
<evidence type="ECO:0000256" key="1">
    <source>
        <dbReference type="SAM" id="MobiDB-lite"/>
    </source>
</evidence>
<feature type="compositionally biased region" description="Polar residues" evidence="1">
    <location>
        <begin position="131"/>
        <end position="140"/>
    </location>
</feature>
<organism evidence="2">
    <name type="scientific">Mariniphaga anaerophila</name>
    <dbReference type="NCBI Taxonomy" id="1484053"/>
    <lineage>
        <taxon>Bacteria</taxon>
        <taxon>Pseudomonadati</taxon>
        <taxon>Bacteroidota</taxon>
        <taxon>Bacteroidia</taxon>
        <taxon>Marinilabiliales</taxon>
        <taxon>Prolixibacteraceae</taxon>
        <taxon>Mariniphaga</taxon>
    </lineage>
</organism>
<feature type="compositionally biased region" description="Basic and acidic residues" evidence="1">
    <location>
        <begin position="114"/>
        <end position="124"/>
    </location>
</feature>
<evidence type="ECO:0008006" key="3">
    <source>
        <dbReference type="Google" id="ProtNLM"/>
    </source>
</evidence>
<feature type="region of interest" description="Disordered" evidence="1">
    <location>
        <begin position="114"/>
        <end position="140"/>
    </location>
</feature>
<reference evidence="2" key="1">
    <citation type="journal article" date="2020" name="mSystems">
        <title>Genome- and Community-Level Interaction Insights into Carbon Utilization and Element Cycling Functions of Hydrothermarchaeota in Hydrothermal Sediment.</title>
        <authorList>
            <person name="Zhou Z."/>
            <person name="Liu Y."/>
            <person name="Xu W."/>
            <person name="Pan J."/>
            <person name="Luo Z.H."/>
            <person name="Li M."/>
        </authorList>
    </citation>
    <scope>NUCLEOTIDE SEQUENCE [LARGE SCALE GENOMIC DNA]</scope>
    <source>
        <strain evidence="2">SpSt-1217</strain>
    </source>
</reference>
<comment type="caution">
    <text evidence="2">The sequence shown here is derived from an EMBL/GenBank/DDBJ whole genome shotgun (WGS) entry which is preliminary data.</text>
</comment>
<gene>
    <name evidence="2" type="ORF">ENN90_15070</name>
</gene>
<name>A0A831LNC9_9BACT</name>
<dbReference type="AlphaFoldDB" id="A0A831LNC9"/>
<accession>A0A831LNC9</accession>
<protein>
    <recommendedName>
        <fullName evidence="3">Heavy-metal resistance</fullName>
    </recommendedName>
</protein>
<proteinExistence type="predicted"/>
<evidence type="ECO:0000313" key="2">
    <source>
        <dbReference type="EMBL" id="HDR52918.1"/>
    </source>
</evidence>
<dbReference type="EMBL" id="DSDK01000845">
    <property type="protein sequence ID" value="HDR52918.1"/>
    <property type="molecule type" value="Genomic_DNA"/>
</dbReference>